<reference evidence="3" key="2">
    <citation type="journal article" date="2013" name="Nature">
        <title>Insights into bilaterian evolution from three spiralian genomes.</title>
        <authorList>
            <person name="Simakov O."/>
            <person name="Marletaz F."/>
            <person name="Cho S.J."/>
            <person name="Edsinger-Gonzales E."/>
            <person name="Havlak P."/>
            <person name="Hellsten U."/>
            <person name="Kuo D.H."/>
            <person name="Larsson T."/>
            <person name="Lv J."/>
            <person name="Arendt D."/>
            <person name="Savage R."/>
            <person name="Osoegawa K."/>
            <person name="de Jong P."/>
            <person name="Grimwood J."/>
            <person name="Chapman J.A."/>
            <person name="Shapiro H."/>
            <person name="Aerts A."/>
            <person name="Otillar R.P."/>
            <person name="Terry A.Y."/>
            <person name="Boore J.L."/>
            <person name="Grigoriev I.V."/>
            <person name="Lindberg D.R."/>
            <person name="Seaver E.C."/>
            <person name="Weisblat D.A."/>
            <person name="Putnam N.H."/>
            <person name="Rokhsar D.S."/>
        </authorList>
    </citation>
    <scope>NUCLEOTIDE SEQUENCE</scope>
    <source>
        <strain evidence="3">I ESC-2004</strain>
    </source>
</reference>
<dbReference type="Proteomes" id="UP000014760">
    <property type="component" value="Unassembled WGS sequence"/>
</dbReference>
<protein>
    <recommendedName>
        <fullName evidence="4">Apple domain-containing protein</fullName>
    </recommendedName>
</protein>
<reference evidence="2" key="3">
    <citation type="submission" date="2015-06" db="UniProtKB">
        <authorList>
            <consortium name="EnsemblMetazoa"/>
        </authorList>
    </citation>
    <scope>IDENTIFICATION</scope>
</reference>
<feature type="signal peptide" evidence="1">
    <location>
        <begin position="1"/>
        <end position="16"/>
    </location>
</feature>
<reference evidence="3" key="1">
    <citation type="submission" date="2012-12" db="EMBL/GenBank/DDBJ databases">
        <authorList>
            <person name="Hellsten U."/>
            <person name="Grimwood J."/>
            <person name="Chapman J.A."/>
            <person name="Shapiro H."/>
            <person name="Aerts A."/>
            <person name="Otillar R.P."/>
            <person name="Terry A.Y."/>
            <person name="Boore J.L."/>
            <person name="Simakov O."/>
            <person name="Marletaz F."/>
            <person name="Cho S.-J."/>
            <person name="Edsinger-Gonzales E."/>
            <person name="Havlak P."/>
            <person name="Kuo D.-H."/>
            <person name="Larsson T."/>
            <person name="Lv J."/>
            <person name="Arendt D."/>
            <person name="Savage R."/>
            <person name="Osoegawa K."/>
            <person name="de Jong P."/>
            <person name="Lindberg D.R."/>
            <person name="Seaver E.C."/>
            <person name="Weisblat D.A."/>
            <person name="Putnam N.H."/>
            <person name="Grigoriev I.V."/>
            <person name="Rokhsar D.S."/>
        </authorList>
    </citation>
    <scope>NUCLEOTIDE SEQUENCE</scope>
    <source>
        <strain evidence="3">I ESC-2004</strain>
    </source>
</reference>
<keyword evidence="3" id="KW-1185">Reference proteome</keyword>
<keyword evidence="1" id="KW-0732">Signal</keyword>
<name>X2A7M1_CAPTE</name>
<organism evidence="2 3">
    <name type="scientific">Capitella teleta</name>
    <name type="common">Polychaete worm</name>
    <dbReference type="NCBI Taxonomy" id="283909"/>
    <lineage>
        <taxon>Eukaryota</taxon>
        <taxon>Metazoa</taxon>
        <taxon>Spiralia</taxon>
        <taxon>Lophotrochozoa</taxon>
        <taxon>Annelida</taxon>
        <taxon>Polychaeta</taxon>
        <taxon>Sedentaria</taxon>
        <taxon>Scolecida</taxon>
        <taxon>Capitellidae</taxon>
        <taxon>Capitella</taxon>
    </lineage>
</organism>
<evidence type="ECO:0000313" key="2">
    <source>
        <dbReference type="EnsemblMetazoa" id="CapteP205693"/>
    </source>
</evidence>
<dbReference type="EMBL" id="AMQN01012460">
    <property type="status" value="NOT_ANNOTATED_CDS"/>
    <property type="molecule type" value="Genomic_DNA"/>
</dbReference>
<dbReference type="EnsemblMetazoa" id="CapteT205693">
    <property type="protein sequence ID" value="CapteP205693"/>
    <property type="gene ID" value="CapteG205693"/>
</dbReference>
<evidence type="ECO:0008006" key="4">
    <source>
        <dbReference type="Google" id="ProtNLM"/>
    </source>
</evidence>
<evidence type="ECO:0000313" key="3">
    <source>
        <dbReference type="Proteomes" id="UP000014760"/>
    </source>
</evidence>
<feature type="chain" id="PRO_5004948746" description="Apple domain-containing protein" evidence="1">
    <location>
        <begin position="17"/>
        <end position="184"/>
    </location>
</feature>
<accession>X2A7M1</accession>
<dbReference type="AlphaFoldDB" id="X2A7M1"/>
<sequence length="184" mass="20897">MHLKVLVWILICATEALQYSSDVFNANKDVGLGFDYSAISSVTVDSQVACALICSTNPCCLSGFWKRQSDIDNCRLYDAQFLPEFLTKEDKTVYFTRREAHPRRNELSSWAIQKDRVIRNYDEEKLSVCSLQECQKHCDHKVWCISFDVTVAGCYLSAVGEDMVDRWAELPGTSHGARVCNAQH</sequence>
<evidence type="ECO:0000256" key="1">
    <source>
        <dbReference type="SAM" id="SignalP"/>
    </source>
</evidence>
<dbReference type="HOGENOM" id="CLU_1469585_0_0_1"/>
<proteinExistence type="predicted"/>